<protein>
    <recommendedName>
        <fullName evidence="6">UvrABC system protein C</fullName>
        <shortName evidence="6">Protein UvrC</shortName>
    </recommendedName>
    <alternativeName>
        <fullName evidence="6">Excinuclease ABC subunit C</fullName>
    </alternativeName>
</protein>
<keyword evidence="3 6" id="KW-0228">DNA excision</keyword>
<dbReference type="Pfam" id="PF22920">
    <property type="entry name" value="UvrC_RNaseH"/>
    <property type="match status" value="1"/>
</dbReference>
<reference evidence="10" key="1">
    <citation type="submission" date="2019-09" db="EMBL/GenBank/DDBJ databases">
        <title>Characterisation of the sponge microbiome using genome-centric metagenomics.</title>
        <authorList>
            <person name="Engelberts J.P."/>
            <person name="Robbins S.J."/>
            <person name="De Goeij J.M."/>
            <person name="Aranda M."/>
            <person name="Bell S.C."/>
            <person name="Webster N.S."/>
        </authorList>
    </citation>
    <scope>NUCLEOTIDE SEQUENCE</scope>
    <source>
        <strain evidence="10">SB0662_bin_9</strain>
    </source>
</reference>
<dbReference type="InterPro" id="IPR047296">
    <property type="entry name" value="GIY-YIG_UvrC_Cho"/>
</dbReference>
<dbReference type="InterPro" id="IPR001162">
    <property type="entry name" value="UvrC_RNase_H_dom"/>
</dbReference>
<accession>A0A6B1DWC5</accession>
<comment type="similarity">
    <text evidence="6">Belongs to the UvrC family.</text>
</comment>
<dbReference type="GO" id="GO:0009381">
    <property type="term" value="F:excinuclease ABC activity"/>
    <property type="evidence" value="ECO:0007669"/>
    <property type="project" value="UniProtKB-UniRule"/>
</dbReference>
<dbReference type="FunFam" id="3.40.1440.10:FF:000001">
    <property type="entry name" value="UvrABC system protein C"/>
    <property type="match status" value="1"/>
</dbReference>
<dbReference type="InterPro" id="IPR010994">
    <property type="entry name" value="RuvA_2-like"/>
</dbReference>
<dbReference type="GO" id="GO:0009380">
    <property type="term" value="C:excinuclease repair complex"/>
    <property type="evidence" value="ECO:0007669"/>
    <property type="project" value="InterPro"/>
</dbReference>
<dbReference type="NCBIfam" id="NF001824">
    <property type="entry name" value="PRK00558.1-5"/>
    <property type="match status" value="1"/>
</dbReference>
<feature type="domain" description="UVR" evidence="7">
    <location>
        <begin position="207"/>
        <end position="242"/>
    </location>
</feature>
<dbReference type="GO" id="GO:0003677">
    <property type="term" value="F:DNA binding"/>
    <property type="evidence" value="ECO:0007669"/>
    <property type="project" value="UniProtKB-UniRule"/>
</dbReference>
<dbReference type="PANTHER" id="PTHR30562:SF1">
    <property type="entry name" value="UVRABC SYSTEM PROTEIN C"/>
    <property type="match status" value="1"/>
</dbReference>
<dbReference type="SUPFAM" id="SSF82771">
    <property type="entry name" value="GIY-YIG endonuclease"/>
    <property type="match status" value="1"/>
</dbReference>
<dbReference type="EMBL" id="VXPY01000073">
    <property type="protein sequence ID" value="MYD90684.1"/>
    <property type="molecule type" value="Genomic_DNA"/>
</dbReference>
<proteinExistence type="inferred from homology"/>
<dbReference type="Pfam" id="PF14520">
    <property type="entry name" value="HHH_5"/>
    <property type="match status" value="1"/>
</dbReference>
<dbReference type="NCBIfam" id="TIGR00194">
    <property type="entry name" value="uvrC"/>
    <property type="match status" value="1"/>
</dbReference>
<evidence type="ECO:0000256" key="3">
    <source>
        <dbReference type="ARBA" id="ARBA00022769"/>
    </source>
</evidence>
<dbReference type="SMART" id="SM00465">
    <property type="entry name" value="GIYc"/>
    <property type="match status" value="1"/>
</dbReference>
<dbReference type="Pfam" id="PF01541">
    <property type="entry name" value="GIY-YIG"/>
    <property type="match status" value="1"/>
</dbReference>
<organism evidence="10">
    <name type="scientific">Caldilineaceae bacterium SB0662_bin_9</name>
    <dbReference type="NCBI Taxonomy" id="2605258"/>
    <lineage>
        <taxon>Bacteria</taxon>
        <taxon>Bacillati</taxon>
        <taxon>Chloroflexota</taxon>
        <taxon>Caldilineae</taxon>
        <taxon>Caldilineales</taxon>
        <taxon>Caldilineaceae</taxon>
    </lineage>
</organism>
<evidence type="ECO:0000259" key="7">
    <source>
        <dbReference type="PROSITE" id="PS50151"/>
    </source>
</evidence>
<evidence type="ECO:0000256" key="5">
    <source>
        <dbReference type="ARBA" id="ARBA00023204"/>
    </source>
</evidence>
<dbReference type="GO" id="GO:0009432">
    <property type="term" value="P:SOS response"/>
    <property type="evidence" value="ECO:0007669"/>
    <property type="project" value="UniProtKB-UniRule"/>
</dbReference>
<dbReference type="InterPro" id="IPR036876">
    <property type="entry name" value="UVR_dom_sf"/>
</dbReference>
<dbReference type="SUPFAM" id="SSF47781">
    <property type="entry name" value="RuvA domain 2-like"/>
    <property type="match status" value="1"/>
</dbReference>
<keyword evidence="6" id="KW-0742">SOS response</keyword>
<dbReference type="Gene3D" id="4.10.860.10">
    <property type="entry name" value="UVR domain"/>
    <property type="match status" value="1"/>
</dbReference>
<name>A0A6B1DWC5_9CHLR</name>
<evidence type="ECO:0000256" key="6">
    <source>
        <dbReference type="HAMAP-Rule" id="MF_00203"/>
    </source>
</evidence>
<evidence type="ECO:0000259" key="8">
    <source>
        <dbReference type="PROSITE" id="PS50164"/>
    </source>
</evidence>
<dbReference type="PROSITE" id="PS50151">
    <property type="entry name" value="UVR"/>
    <property type="match status" value="1"/>
</dbReference>
<gene>
    <name evidence="6 10" type="primary">uvrC</name>
    <name evidence="10" type="ORF">F4Y08_10175</name>
</gene>
<comment type="caution">
    <text evidence="10">The sequence shown here is derived from an EMBL/GenBank/DDBJ whole genome shotgun (WGS) entry which is preliminary data.</text>
</comment>
<dbReference type="InterPro" id="IPR000305">
    <property type="entry name" value="GIY-YIG_endonuc"/>
</dbReference>
<dbReference type="Pfam" id="PF08459">
    <property type="entry name" value="UvrC_RNaseH_dom"/>
    <property type="match status" value="1"/>
</dbReference>
<evidence type="ECO:0000259" key="9">
    <source>
        <dbReference type="PROSITE" id="PS50165"/>
    </source>
</evidence>
<dbReference type="InterPro" id="IPR035901">
    <property type="entry name" value="GIY-YIG_endonuc_sf"/>
</dbReference>
<dbReference type="SUPFAM" id="SSF46600">
    <property type="entry name" value="C-terminal UvrC-binding domain of UvrB"/>
    <property type="match status" value="1"/>
</dbReference>
<comment type="subunit">
    <text evidence="6">Interacts with UvrB in an incision complex.</text>
</comment>
<feature type="domain" description="UvrC family homology region profile" evidence="9">
    <location>
        <begin position="266"/>
        <end position="509"/>
    </location>
</feature>
<dbReference type="Pfam" id="PF02151">
    <property type="entry name" value="UVR"/>
    <property type="match status" value="1"/>
</dbReference>
<evidence type="ECO:0000256" key="4">
    <source>
        <dbReference type="ARBA" id="ARBA00022881"/>
    </source>
</evidence>
<dbReference type="Gene3D" id="3.40.1440.10">
    <property type="entry name" value="GIY-YIG endonuclease"/>
    <property type="match status" value="1"/>
</dbReference>
<dbReference type="Gene3D" id="3.30.420.340">
    <property type="entry name" value="UvrC, RNAse H endonuclease domain"/>
    <property type="match status" value="1"/>
</dbReference>
<feature type="domain" description="GIY-YIG" evidence="8">
    <location>
        <begin position="18"/>
        <end position="97"/>
    </location>
</feature>
<dbReference type="HAMAP" id="MF_00203">
    <property type="entry name" value="UvrC"/>
    <property type="match status" value="1"/>
</dbReference>
<dbReference type="Gene3D" id="1.10.150.20">
    <property type="entry name" value="5' to 3' exonuclease, C-terminal subdomain"/>
    <property type="match status" value="1"/>
</dbReference>
<dbReference type="GO" id="GO:0006289">
    <property type="term" value="P:nucleotide-excision repair"/>
    <property type="evidence" value="ECO:0007669"/>
    <property type="project" value="UniProtKB-UniRule"/>
</dbReference>
<evidence type="ECO:0000256" key="2">
    <source>
        <dbReference type="ARBA" id="ARBA00022763"/>
    </source>
</evidence>
<dbReference type="InterPro" id="IPR050066">
    <property type="entry name" value="UvrABC_protein_C"/>
</dbReference>
<dbReference type="InterPro" id="IPR001943">
    <property type="entry name" value="UVR_dom"/>
</dbReference>
<dbReference type="GO" id="GO:0005737">
    <property type="term" value="C:cytoplasm"/>
    <property type="evidence" value="ECO:0007669"/>
    <property type="project" value="UniProtKB-SubCell"/>
</dbReference>
<keyword evidence="5 6" id="KW-0234">DNA repair</keyword>
<keyword evidence="1 6" id="KW-0963">Cytoplasm</keyword>
<keyword evidence="2 6" id="KW-0227">DNA damage</keyword>
<dbReference type="CDD" id="cd10434">
    <property type="entry name" value="GIY-YIG_UvrC_Cho"/>
    <property type="match status" value="1"/>
</dbReference>
<sequence>MAYSVPPLVQRKLDELPRAPGCYLMHGSAGEVLYVGKAKVLRSRVRSYFTPSQRGDPRVERLVPEITDVSWWITTNELQALTLENNLIKEHQPPFNVLLKDDKTFPYLKINWQDPFPKIEVTRTMRKDGARYFGPYTNARAIYRTLEGIRRIFPYLDCDRKITGQDERPCLYYHLKMCGGPCIGAQGSEQYRDSLRQMMRFLRGDTGQVMRLLRERMEQAAENLDFERAALIRDRIKAAERIVGQQVLIGAQPDNEDCITAVPDPESGTAVVQIMFVRQGRLVGRDHYRLELGKSQDPGAADERRGDLIGSFLQQFYAKAAYVPSLILVQAMPPDQAWLEQWLSEQRGTKVRLNVPLRGPKRRLMESGLENNLEYLRIQQATARTDTNRQQAAIAELEEALQLPRPPVRMECYDISTLQGNHTSGSMVVFARGVPRKSDYRRFRIRGVGARGVPDDFASMREMLDRRFARAGEKGLDPGRKGKTAWNMLPDLVIVDGGKGQLSQAVAVLRKYDLLHVVPVVGLAKRSEEVFVPGKPESILLPRDSQGLFLLQRIRDEAHRFAITHHRTLRGKAMTRTVLDDVPGVGPARRKGLLAFCEGDLDRLRQADLDVLAGLPGMTRKVAQAVQDHLGSGSTSRS</sequence>
<dbReference type="PROSITE" id="PS50165">
    <property type="entry name" value="UVRC"/>
    <property type="match status" value="1"/>
</dbReference>
<comment type="function">
    <text evidence="6">The UvrABC repair system catalyzes the recognition and processing of DNA lesions. UvrC both incises the 5' and 3' sides of the lesion. The N-terminal half is responsible for the 3' incision and the C-terminal half is responsible for the 5' incision.</text>
</comment>
<dbReference type="InterPro" id="IPR004791">
    <property type="entry name" value="UvrC"/>
</dbReference>
<dbReference type="PANTHER" id="PTHR30562">
    <property type="entry name" value="UVRC/OXIDOREDUCTASE"/>
    <property type="match status" value="1"/>
</dbReference>
<dbReference type="AlphaFoldDB" id="A0A6B1DWC5"/>
<keyword evidence="4 6" id="KW-0267">Excision nuclease</keyword>
<dbReference type="PROSITE" id="PS50164">
    <property type="entry name" value="GIY_YIG"/>
    <property type="match status" value="1"/>
</dbReference>
<dbReference type="InterPro" id="IPR038476">
    <property type="entry name" value="UvrC_RNase_H_dom_sf"/>
</dbReference>
<evidence type="ECO:0000313" key="10">
    <source>
        <dbReference type="EMBL" id="MYD90684.1"/>
    </source>
</evidence>
<comment type="subcellular location">
    <subcellularLocation>
        <location evidence="6">Cytoplasm</location>
    </subcellularLocation>
</comment>
<evidence type="ECO:0000256" key="1">
    <source>
        <dbReference type="ARBA" id="ARBA00022490"/>
    </source>
</evidence>